<dbReference type="AlphaFoldDB" id="A0AAN7KU37"/>
<keyword evidence="3" id="KW-0833">Ubl conjugation pathway</keyword>
<dbReference type="Proteomes" id="UP001345219">
    <property type="component" value="Chromosome 24"/>
</dbReference>
<dbReference type="GO" id="GO:0006508">
    <property type="term" value="P:proteolysis"/>
    <property type="evidence" value="ECO:0007669"/>
    <property type="project" value="UniProtKB-KW"/>
</dbReference>
<proteinExistence type="inferred from homology"/>
<dbReference type="PANTHER" id="PTHR12606:SF1">
    <property type="entry name" value="UBIQUITIN-LIKE-SPECIFIC PROTEASE 1A"/>
    <property type="match status" value="1"/>
</dbReference>
<comment type="caution">
    <text evidence="7">The sequence shown here is derived from an EMBL/GenBank/DDBJ whole genome shotgun (WGS) entry which is preliminary data.</text>
</comment>
<dbReference type="Pfam" id="PF02902">
    <property type="entry name" value="Peptidase_C48"/>
    <property type="match status" value="1"/>
</dbReference>
<evidence type="ECO:0000313" key="7">
    <source>
        <dbReference type="EMBL" id="KAK4770438.1"/>
    </source>
</evidence>
<keyword evidence="5" id="KW-0788">Thiol protease</keyword>
<evidence type="ECO:0000256" key="5">
    <source>
        <dbReference type="ARBA" id="ARBA00022807"/>
    </source>
</evidence>
<dbReference type="EMBL" id="JAXIOK010000005">
    <property type="protein sequence ID" value="KAK4770438.1"/>
    <property type="molecule type" value="Genomic_DNA"/>
</dbReference>
<organism evidence="7 8">
    <name type="scientific">Trapa incisa</name>
    <dbReference type="NCBI Taxonomy" id="236973"/>
    <lineage>
        <taxon>Eukaryota</taxon>
        <taxon>Viridiplantae</taxon>
        <taxon>Streptophyta</taxon>
        <taxon>Embryophyta</taxon>
        <taxon>Tracheophyta</taxon>
        <taxon>Spermatophyta</taxon>
        <taxon>Magnoliopsida</taxon>
        <taxon>eudicotyledons</taxon>
        <taxon>Gunneridae</taxon>
        <taxon>Pentapetalae</taxon>
        <taxon>rosids</taxon>
        <taxon>malvids</taxon>
        <taxon>Myrtales</taxon>
        <taxon>Lythraceae</taxon>
        <taxon>Trapa</taxon>
    </lineage>
</organism>
<accession>A0AAN7KU37</accession>
<evidence type="ECO:0000256" key="1">
    <source>
        <dbReference type="ARBA" id="ARBA00005234"/>
    </source>
</evidence>
<evidence type="ECO:0000259" key="6">
    <source>
        <dbReference type="PROSITE" id="PS50600"/>
    </source>
</evidence>
<dbReference type="FunFam" id="3.40.395.10:FF:000005">
    <property type="entry name" value="Ubiquitin-like-specific protease ESD4"/>
    <property type="match status" value="1"/>
</dbReference>
<dbReference type="GO" id="GO:0016929">
    <property type="term" value="F:deSUMOylase activity"/>
    <property type="evidence" value="ECO:0007669"/>
    <property type="project" value="TreeGrafter"/>
</dbReference>
<dbReference type="GO" id="GO:0016926">
    <property type="term" value="P:protein desumoylation"/>
    <property type="evidence" value="ECO:0007669"/>
    <property type="project" value="UniProtKB-ARBA"/>
</dbReference>
<protein>
    <recommendedName>
        <fullName evidence="6">Ubiquitin-like protease family profile domain-containing protein</fullName>
    </recommendedName>
</protein>
<name>A0AAN7KU37_9MYRT</name>
<dbReference type="PANTHER" id="PTHR12606">
    <property type="entry name" value="SENTRIN/SUMO-SPECIFIC PROTEASE"/>
    <property type="match status" value="1"/>
</dbReference>
<keyword evidence="4" id="KW-0378">Hydrolase</keyword>
<feature type="domain" description="Ubiquitin-like protease family profile" evidence="6">
    <location>
        <begin position="327"/>
        <end position="498"/>
    </location>
</feature>
<keyword evidence="8" id="KW-1185">Reference proteome</keyword>
<evidence type="ECO:0000313" key="8">
    <source>
        <dbReference type="Proteomes" id="UP001345219"/>
    </source>
</evidence>
<dbReference type="GO" id="GO:0005634">
    <property type="term" value="C:nucleus"/>
    <property type="evidence" value="ECO:0007669"/>
    <property type="project" value="TreeGrafter"/>
</dbReference>
<evidence type="ECO:0000256" key="3">
    <source>
        <dbReference type="ARBA" id="ARBA00022786"/>
    </source>
</evidence>
<evidence type="ECO:0000256" key="2">
    <source>
        <dbReference type="ARBA" id="ARBA00022670"/>
    </source>
</evidence>
<sequence length="528" mass="60561">MGALTSSRKRNEECLNSGCRQPRMCSPEFQSSKRVKFSRGAPEWSSSSWSIISRISWYPKAASSLHREVHAPVRSRKFGFFASFDQFKGTTSTTRGIRGEERSGSKIGYIVGHMLGKKPEKLDGSTLADDEPQKVVVISEDSTVEAIEDQEPQKQVTGRSLRQVIDLVDDEPPKALVASDDSSSEEIGIVRVSKSANVVGANLQESVVTELSHGLRGMVDKMEEVLVPTSLDRGGDDSEILSKQAYQKLLEESHRRHDPKLTELEFQIKRNLEKLSLLHLERIPEKPEEEVPNEPFAPLTEEEESQVQQALSGNRRKVLAAHRDSGIKITGEILQCLRPTAWLNDEVINLYLELLKEREKREPEKFLKCHFFSTFFYNKLTSKDGYDYKSVRRWTTRKKLGYGLIDCDKIFVPIHQKVHWCLAIINMKEQKFQYLDSLGGINSYVLKILANYIVDEVKDKNGEDLDVRSWDIEYVEDLPKQENSYDCGMFMIKYADFYSRGLGLCFNQEHMPYFRRRTAKEILKLWAD</sequence>
<dbReference type="PROSITE" id="PS50600">
    <property type="entry name" value="ULP_PROTEASE"/>
    <property type="match status" value="1"/>
</dbReference>
<dbReference type="Gene3D" id="3.40.395.10">
    <property type="entry name" value="Adenoviral Proteinase, Chain A"/>
    <property type="match status" value="1"/>
</dbReference>
<evidence type="ECO:0000256" key="4">
    <source>
        <dbReference type="ARBA" id="ARBA00022801"/>
    </source>
</evidence>
<comment type="similarity">
    <text evidence="1">Belongs to the peptidase C48 family.</text>
</comment>
<gene>
    <name evidence="7" type="ORF">SAY87_030970</name>
</gene>
<reference evidence="7 8" key="1">
    <citation type="journal article" date="2023" name="Hortic Res">
        <title>Pangenome of water caltrop reveals structural variations and asymmetric subgenome divergence after allopolyploidization.</title>
        <authorList>
            <person name="Zhang X."/>
            <person name="Chen Y."/>
            <person name="Wang L."/>
            <person name="Yuan Y."/>
            <person name="Fang M."/>
            <person name="Shi L."/>
            <person name="Lu R."/>
            <person name="Comes H.P."/>
            <person name="Ma Y."/>
            <person name="Chen Y."/>
            <person name="Huang G."/>
            <person name="Zhou Y."/>
            <person name="Zheng Z."/>
            <person name="Qiu Y."/>
        </authorList>
    </citation>
    <scope>NUCLEOTIDE SEQUENCE [LARGE SCALE GENOMIC DNA]</scope>
    <source>
        <tissue evidence="7">Roots</tissue>
    </source>
</reference>
<dbReference type="InterPro" id="IPR003653">
    <property type="entry name" value="Peptidase_C48_C"/>
</dbReference>
<dbReference type="InterPro" id="IPR038765">
    <property type="entry name" value="Papain-like_cys_pep_sf"/>
</dbReference>
<dbReference type="SUPFAM" id="SSF54001">
    <property type="entry name" value="Cysteine proteinases"/>
    <property type="match status" value="1"/>
</dbReference>
<keyword evidence="2" id="KW-0645">Protease</keyword>